<dbReference type="EMBL" id="ANJA01003269">
    <property type="protein sequence ID" value="ETO64468.1"/>
    <property type="molecule type" value="Genomic_DNA"/>
</dbReference>
<protein>
    <recommendedName>
        <fullName evidence="1">AB hydrolase-1 domain-containing protein</fullName>
    </recommendedName>
</protein>
<dbReference type="OrthoDB" id="115372at2759"/>
<organism evidence="2 3">
    <name type="scientific">Phytophthora nicotianae P1976</name>
    <dbReference type="NCBI Taxonomy" id="1317066"/>
    <lineage>
        <taxon>Eukaryota</taxon>
        <taxon>Sar</taxon>
        <taxon>Stramenopiles</taxon>
        <taxon>Oomycota</taxon>
        <taxon>Peronosporomycetes</taxon>
        <taxon>Peronosporales</taxon>
        <taxon>Peronosporaceae</taxon>
        <taxon>Phytophthora</taxon>
    </lineage>
</organism>
<dbReference type="Proteomes" id="UP000028582">
    <property type="component" value="Unassembled WGS sequence"/>
</dbReference>
<feature type="domain" description="AB hydrolase-1" evidence="1">
    <location>
        <begin position="11"/>
        <end position="286"/>
    </location>
</feature>
<name>A0A080ZCV7_PHYNI</name>
<dbReference type="Pfam" id="PF12697">
    <property type="entry name" value="Abhydrolase_6"/>
    <property type="match status" value="1"/>
</dbReference>
<evidence type="ECO:0000259" key="1">
    <source>
        <dbReference type="Pfam" id="PF12697"/>
    </source>
</evidence>
<dbReference type="InterPro" id="IPR000073">
    <property type="entry name" value="AB_hydrolase_1"/>
</dbReference>
<accession>A0A080ZCV7</accession>
<reference evidence="2 3" key="1">
    <citation type="submission" date="2013-11" db="EMBL/GenBank/DDBJ databases">
        <title>The Genome Sequence of Phytophthora parasitica P1976.</title>
        <authorList>
            <consortium name="The Broad Institute Genomics Platform"/>
            <person name="Russ C."/>
            <person name="Tyler B."/>
            <person name="Panabieres F."/>
            <person name="Shan W."/>
            <person name="Tripathy S."/>
            <person name="Grunwald N."/>
            <person name="Machado M."/>
            <person name="Johnson C.S."/>
            <person name="Walker B."/>
            <person name="Young S."/>
            <person name="Zeng Q."/>
            <person name="Gargeya S."/>
            <person name="Fitzgerald M."/>
            <person name="Haas B."/>
            <person name="Abouelleil A."/>
            <person name="Allen A.W."/>
            <person name="Alvarado L."/>
            <person name="Arachchi H.M."/>
            <person name="Berlin A.M."/>
            <person name="Chapman S.B."/>
            <person name="Gainer-Dewar J."/>
            <person name="Goldberg J."/>
            <person name="Griggs A."/>
            <person name="Gujja S."/>
            <person name="Hansen M."/>
            <person name="Howarth C."/>
            <person name="Imamovic A."/>
            <person name="Ireland A."/>
            <person name="Larimer J."/>
            <person name="McCowan C."/>
            <person name="Murphy C."/>
            <person name="Pearson M."/>
            <person name="Poon T.W."/>
            <person name="Priest M."/>
            <person name="Roberts A."/>
            <person name="Saif S."/>
            <person name="Shea T."/>
            <person name="Sisk P."/>
            <person name="Sykes S."/>
            <person name="Wortman J."/>
            <person name="Nusbaum C."/>
            <person name="Birren B."/>
        </authorList>
    </citation>
    <scope>NUCLEOTIDE SEQUENCE [LARGE SCALE GENOMIC DNA]</scope>
    <source>
        <strain evidence="2 3">P1976</strain>
    </source>
</reference>
<evidence type="ECO:0000313" key="2">
    <source>
        <dbReference type="EMBL" id="ETO64468.1"/>
    </source>
</evidence>
<proteinExistence type="predicted"/>
<gene>
    <name evidence="2" type="ORF">F444_18012</name>
</gene>
<dbReference type="AlphaFoldDB" id="A0A080ZCV7"/>
<evidence type="ECO:0000313" key="3">
    <source>
        <dbReference type="Proteomes" id="UP000028582"/>
    </source>
</evidence>
<dbReference type="SUPFAM" id="SSF53474">
    <property type="entry name" value="alpha/beta-Hydrolases"/>
    <property type="match status" value="1"/>
</dbReference>
<dbReference type="InterPro" id="IPR029058">
    <property type="entry name" value="AB_hydrolase_fold"/>
</dbReference>
<comment type="caution">
    <text evidence="2">The sequence shown here is derived from an EMBL/GenBank/DDBJ whole genome shotgun (WGS) entry which is preliminary data.</text>
</comment>
<dbReference type="Gene3D" id="3.40.50.1820">
    <property type="entry name" value="alpha/beta hydrolase"/>
    <property type="match status" value="1"/>
</dbReference>
<sequence length="304" mass="34555">MDETTTTAPILLFVHGTNFCKEIWRPIERHLKKLPLLELLPQIHFVSIDLAYHGSNRDESIPVVVNMEAGTAKHPANKLVTLNTEIILGEVQRLRAAFGERPIVGIGHSAGASALWNVEVRNPGTFSGLVLFEPYVHKGGPRDPKFERYIFNIAIKRKYRWETRGAAEAYVNNVKAFKTWDRESLACWLEGAIVPEKEGSNAVVLACHPTIEAAAYCGERLWLTDEELSSLPCLVTFHSSDDTWLFDYDHFAHLEQKWPQIYKNHPPMKDTTHNLIMEKPKACAEAIHEDLKELECFKLVFAKL</sequence>